<evidence type="ECO:0000256" key="12">
    <source>
        <dbReference type="ARBA" id="ARBA00023306"/>
    </source>
</evidence>
<keyword evidence="7" id="KW-0227">DNA damage</keyword>
<dbReference type="InterPro" id="IPR016059">
    <property type="entry name" value="DNA_ligase_ATP-dep_CS"/>
</dbReference>
<dbReference type="PROSITE" id="PS50160">
    <property type="entry name" value="DNA_LIGASE_A3"/>
    <property type="match status" value="1"/>
</dbReference>
<dbReference type="GO" id="GO:0006281">
    <property type="term" value="P:DNA repair"/>
    <property type="evidence" value="ECO:0007669"/>
    <property type="project" value="UniProtKB-KW"/>
</dbReference>
<evidence type="ECO:0000256" key="13">
    <source>
        <dbReference type="ARBA" id="ARBA00034003"/>
    </source>
</evidence>
<evidence type="ECO:0000256" key="10">
    <source>
        <dbReference type="ARBA" id="ARBA00023172"/>
    </source>
</evidence>
<dbReference type="PROSITE" id="PS00697">
    <property type="entry name" value="DNA_LIGASE_A1"/>
    <property type="match status" value="1"/>
</dbReference>
<dbReference type="Pfam" id="PF01068">
    <property type="entry name" value="DNA_ligase_A_M"/>
    <property type="match status" value="1"/>
</dbReference>
<dbReference type="GO" id="GO:0046872">
    <property type="term" value="F:metal ion binding"/>
    <property type="evidence" value="ECO:0007669"/>
    <property type="project" value="UniProtKB-KW"/>
</dbReference>
<evidence type="ECO:0000256" key="6">
    <source>
        <dbReference type="ARBA" id="ARBA00022741"/>
    </source>
</evidence>
<dbReference type="Gene3D" id="3.30.470.30">
    <property type="entry name" value="DNA ligase/mRNA capping enzyme"/>
    <property type="match status" value="1"/>
</dbReference>
<dbReference type="PANTHER" id="PTHR45674">
    <property type="entry name" value="DNA LIGASE 1/3 FAMILY MEMBER"/>
    <property type="match status" value="1"/>
</dbReference>
<dbReference type="CDD" id="cd07972">
    <property type="entry name" value="OBF_DNA_ligase_Arch_LigB"/>
    <property type="match status" value="1"/>
</dbReference>
<dbReference type="EC" id="6.5.1.1" evidence="1"/>
<feature type="domain" description="ATP-dependent DNA ligase family profile" evidence="14">
    <location>
        <begin position="429"/>
        <end position="587"/>
    </location>
</feature>
<dbReference type="SUPFAM" id="SSF117018">
    <property type="entry name" value="ATP-dependent DNA ligase DNA-binding domain"/>
    <property type="match status" value="1"/>
</dbReference>
<dbReference type="PANTHER" id="PTHR45674:SF13">
    <property type="entry name" value="DNA LIGASE-RELATED"/>
    <property type="match status" value="1"/>
</dbReference>
<keyword evidence="6" id="KW-0547">Nucleotide-binding</keyword>
<keyword evidence="10" id="KW-0233">DNA recombination</keyword>
<evidence type="ECO:0000256" key="9">
    <source>
        <dbReference type="ARBA" id="ARBA00022842"/>
    </source>
</evidence>
<keyword evidence="4" id="KW-0235">DNA replication</keyword>
<dbReference type="EMBL" id="CP132942">
    <property type="protein sequence ID" value="XCB33949.1"/>
    <property type="molecule type" value="Genomic_DNA"/>
</dbReference>
<dbReference type="InterPro" id="IPR012310">
    <property type="entry name" value="DNA_ligase_ATP-dep_cent"/>
</dbReference>
<dbReference type="Gene3D" id="1.10.3260.10">
    <property type="entry name" value="DNA ligase, ATP-dependent, N-terminal domain"/>
    <property type="match status" value="1"/>
</dbReference>
<evidence type="ECO:0000256" key="4">
    <source>
        <dbReference type="ARBA" id="ARBA00022705"/>
    </source>
</evidence>
<dbReference type="InterPro" id="IPR050191">
    <property type="entry name" value="ATP-dep_DNA_ligase"/>
</dbReference>
<evidence type="ECO:0000259" key="14">
    <source>
        <dbReference type="PROSITE" id="PS50160"/>
    </source>
</evidence>
<dbReference type="GO" id="GO:0003677">
    <property type="term" value="F:DNA binding"/>
    <property type="evidence" value="ECO:0007669"/>
    <property type="project" value="InterPro"/>
</dbReference>
<evidence type="ECO:0000313" key="15">
    <source>
        <dbReference type="EMBL" id="XCB33949.1"/>
    </source>
</evidence>
<dbReference type="AlphaFoldDB" id="A0AAU7ZSN7"/>
<dbReference type="GO" id="GO:0051301">
    <property type="term" value="P:cell division"/>
    <property type="evidence" value="ECO:0007669"/>
    <property type="project" value="UniProtKB-KW"/>
</dbReference>
<keyword evidence="9" id="KW-0460">Magnesium</keyword>
<dbReference type="InterPro" id="IPR036599">
    <property type="entry name" value="DNA_ligase_N_sf"/>
</dbReference>
<keyword evidence="8" id="KW-0067">ATP-binding</keyword>
<dbReference type="Pfam" id="PF04675">
    <property type="entry name" value="DNA_ligase_A_N"/>
    <property type="match status" value="1"/>
</dbReference>
<keyword evidence="3" id="KW-0132">Cell division</keyword>
<evidence type="ECO:0000256" key="5">
    <source>
        <dbReference type="ARBA" id="ARBA00022723"/>
    </source>
</evidence>
<reference evidence="15" key="2">
    <citation type="journal article" date="2024" name="Environ. Microbiol.">
        <title>Genome analysis and description of Tunturibacter gen. nov. expands the diversity of Terriglobia in tundra soils.</title>
        <authorList>
            <person name="Messyasz A."/>
            <person name="Mannisto M.K."/>
            <person name="Kerkhof L.J."/>
            <person name="Haggblom M.M."/>
        </authorList>
    </citation>
    <scope>NUCLEOTIDE SEQUENCE</scope>
    <source>
        <strain evidence="15">X5P6</strain>
    </source>
</reference>
<gene>
    <name evidence="15" type="ORF">RBB77_03395</name>
</gene>
<comment type="catalytic activity">
    <reaction evidence="13">
        <text>ATP + (deoxyribonucleotide)n-3'-hydroxyl + 5'-phospho-(deoxyribonucleotide)m = (deoxyribonucleotide)n+m + AMP + diphosphate.</text>
        <dbReference type="EC" id="6.5.1.1"/>
    </reaction>
</comment>
<dbReference type="RefSeq" id="WP_353064792.1">
    <property type="nucleotide sequence ID" value="NZ_CP132942.1"/>
</dbReference>
<evidence type="ECO:0000256" key="1">
    <source>
        <dbReference type="ARBA" id="ARBA00012727"/>
    </source>
</evidence>
<dbReference type="InterPro" id="IPR012340">
    <property type="entry name" value="NA-bd_OB-fold"/>
</dbReference>
<sequence>MALFATLAELAEGLAKEAGKLKKRAAIAEAISAVHVTAPQSEDAGLFALYVAGTPFAEADSRKLNAGGALLSKALLAVSGARDQALAVAYRRHGDMGAAAFDLLIEANGEKTPKLTLAEVSEAFAGMAVAKTTAIRAALVEGLLRRATPLEAKYLLKLMLGDMRIGVKQSLVEEAIAAAAGATVETVRRAVMLEADLGGATQRAFAGTLSEARMRLFHPLGFMLASPVETPKEAVERFTEKPVKVPAAKIKKPGKSKKAEEALRRAMKLDPDREAEVSVAVEADGDVVGEVVGPQKLDLDAEEFADAGHADVIARDPAMESHGPISNALEVKGVEAFLEDKYDGMRAQVHCGDAAQPGRVAIYSRNKEDVTESFPELEEAFARIRPGAGEVENSLIFDGEILGWDFEQGRALPFAVLGQRIGRKRVSNEWRQQVPVVFMAFDLMCASGGLLLELPLRERRTRLEAAVESLVGRVVSPLLVDERARDSQAVLFAGEEGPSMERLMISPSRLVESAEDIDRAYADARARANEGVMLKAAGSVYQPGRRGLAWVKLKRELATLDVVVTGAEFGHGRRAGILSDYTFAVRGDNGELFNVGKAYSGLTDIEIGEMSTWMMEHTLEDQGFFRTVEPLMVLEVAFNNIMRSGRHASGFALRFPRILKIRTDKPVSEIDTVERVEEVYQSQVDKPEE</sequence>
<dbReference type="GO" id="GO:0005524">
    <property type="term" value="F:ATP binding"/>
    <property type="evidence" value="ECO:0007669"/>
    <property type="project" value="UniProtKB-KW"/>
</dbReference>
<keyword evidence="11" id="KW-0234">DNA repair</keyword>
<keyword evidence="12" id="KW-0131">Cell cycle</keyword>
<dbReference type="Pfam" id="PF04679">
    <property type="entry name" value="DNA_ligase_A_C"/>
    <property type="match status" value="1"/>
</dbReference>
<dbReference type="GO" id="GO:0006310">
    <property type="term" value="P:DNA recombination"/>
    <property type="evidence" value="ECO:0007669"/>
    <property type="project" value="UniProtKB-KW"/>
</dbReference>
<proteinExistence type="predicted"/>
<dbReference type="GO" id="GO:0006260">
    <property type="term" value="P:DNA replication"/>
    <property type="evidence" value="ECO:0007669"/>
    <property type="project" value="UniProtKB-KW"/>
</dbReference>
<dbReference type="SUPFAM" id="SSF50249">
    <property type="entry name" value="Nucleic acid-binding proteins"/>
    <property type="match status" value="1"/>
</dbReference>
<dbReference type="InterPro" id="IPR012309">
    <property type="entry name" value="DNA_ligase_ATP-dep_C"/>
</dbReference>
<evidence type="ECO:0000256" key="8">
    <source>
        <dbReference type="ARBA" id="ARBA00022840"/>
    </source>
</evidence>
<organism evidence="15">
    <name type="scientific">Tunturiibacter psychrotolerans</name>
    <dbReference type="NCBI Taxonomy" id="3069686"/>
    <lineage>
        <taxon>Bacteria</taxon>
        <taxon>Pseudomonadati</taxon>
        <taxon>Acidobacteriota</taxon>
        <taxon>Terriglobia</taxon>
        <taxon>Terriglobales</taxon>
        <taxon>Acidobacteriaceae</taxon>
        <taxon>Tunturiibacter</taxon>
    </lineage>
</organism>
<accession>A0AAU7ZSN7</accession>
<evidence type="ECO:0000256" key="3">
    <source>
        <dbReference type="ARBA" id="ARBA00022618"/>
    </source>
</evidence>
<dbReference type="GO" id="GO:0003910">
    <property type="term" value="F:DNA ligase (ATP) activity"/>
    <property type="evidence" value="ECO:0007669"/>
    <property type="project" value="UniProtKB-EC"/>
</dbReference>
<dbReference type="InterPro" id="IPR012308">
    <property type="entry name" value="DNA_ligase_ATP-dep_N"/>
</dbReference>
<keyword evidence="2 15" id="KW-0436">Ligase</keyword>
<evidence type="ECO:0000256" key="11">
    <source>
        <dbReference type="ARBA" id="ARBA00023204"/>
    </source>
</evidence>
<protein>
    <recommendedName>
        <fullName evidence="1">DNA ligase (ATP)</fullName>
        <ecNumber evidence="1">6.5.1.1</ecNumber>
    </recommendedName>
</protein>
<dbReference type="Gene3D" id="2.40.50.140">
    <property type="entry name" value="Nucleic acid-binding proteins"/>
    <property type="match status" value="1"/>
</dbReference>
<name>A0AAU7ZSN7_9BACT</name>
<reference evidence="15" key="1">
    <citation type="submission" date="2023-08" db="EMBL/GenBank/DDBJ databases">
        <authorList>
            <person name="Messyasz A."/>
            <person name="Mannisto M.K."/>
            <person name="Kerkhof L.J."/>
            <person name="Haggblom M."/>
        </authorList>
    </citation>
    <scope>NUCLEOTIDE SEQUENCE</scope>
    <source>
        <strain evidence="15">X5P6</strain>
    </source>
</reference>
<keyword evidence="5" id="KW-0479">Metal-binding</keyword>
<evidence type="ECO:0000256" key="2">
    <source>
        <dbReference type="ARBA" id="ARBA00022598"/>
    </source>
</evidence>
<evidence type="ECO:0000256" key="7">
    <source>
        <dbReference type="ARBA" id="ARBA00022763"/>
    </source>
</evidence>
<dbReference type="PROSITE" id="PS00333">
    <property type="entry name" value="DNA_LIGASE_A2"/>
    <property type="match status" value="1"/>
</dbReference>
<dbReference type="SUPFAM" id="SSF56091">
    <property type="entry name" value="DNA ligase/mRNA capping enzyme, catalytic domain"/>
    <property type="match status" value="1"/>
</dbReference>
<dbReference type="KEGG" id="tpsc:RBB77_03395"/>